<evidence type="ECO:0000256" key="2">
    <source>
        <dbReference type="ARBA" id="ARBA00022448"/>
    </source>
</evidence>
<feature type="transmembrane region" description="Helical" evidence="9">
    <location>
        <begin position="149"/>
        <end position="168"/>
    </location>
</feature>
<feature type="transmembrane region" description="Helical" evidence="9">
    <location>
        <begin position="42"/>
        <end position="62"/>
    </location>
</feature>
<keyword evidence="11" id="KW-1185">Reference proteome</keyword>
<evidence type="ECO:0000256" key="7">
    <source>
        <dbReference type="ARBA" id="ARBA00023136"/>
    </source>
</evidence>
<dbReference type="GO" id="GO:0022857">
    <property type="term" value="F:transmembrane transporter activity"/>
    <property type="evidence" value="ECO:0007669"/>
    <property type="project" value="InterPro"/>
</dbReference>
<dbReference type="InterPro" id="IPR001851">
    <property type="entry name" value="ABC_transp_permease"/>
</dbReference>
<feature type="transmembrane region" description="Helical" evidence="9">
    <location>
        <begin position="68"/>
        <end position="87"/>
    </location>
</feature>
<feature type="transmembrane region" description="Helical" evidence="9">
    <location>
        <begin position="266"/>
        <end position="285"/>
    </location>
</feature>
<dbReference type="PANTHER" id="PTHR11795">
    <property type="entry name" value="BRANCHED-CHAIN AMINO ACID TRANSPORT SYSTEM PERMEASE PROTEIN LIVH"/>
    <property type="match status" value="1"/>
</dbReference>
<dbReference type="RefSeq" id="WP_202690115.1">
    <property type="nucleotide sequence ID" value="NZ_JAESVN010000013.1"/>
</dbReference>
<dbReference type="EMBL" id="JAESVN010000013">
    <property type="protein sequence ID" value="MBL4919136.1"/>
    <property type="molecule type" value="Genomic_DNA"/>
</dbReference>
<dbReference type="Proteomes" id="UP000648908">
    <property type="component" value="Unassembled WGS sequence"/>
</dbReference>
<feature type="transmembrane region" description="Helical" evidence="9">
    <location>
        <begin position="202"/>
        <end position="220"/>
    </location>
</feature>
<keyword evidence="6 9" id="KW-1133">Transmembrane helix</keyword>
<keyword evidence="4 9" id="KW-0812">Transmembrane</keyword>
<evidence type="ECO:0000313" key="10">
    <source>
        <dbReference type="EMBL" id="MBL4919136.1"/>
    </source>
</evidence>
<comment type="subcellular location">
    <subcellularLocation>
        <location evidence="1">Cell membrane</location>
        <topology evidence="1">Multi-pass membrane protein</topology>
    </subcellularLocation>
</comment>
<evidence type="ECO:0000313" key="11">
    <source>
        <dbReference type="Proteomes" id="UP000648908"/>
    </source>
</evidence>
<dbReference type="PANTHER" id="PTHR11795:SF442">
    <property type="entry name" value="ABC TRANSPORTER ATP-BINDING PROTEIN"/>
    <property type="match status" value="1"/>
</dbReference>
<comment type="caution">
    <text evidence="10">The sequence shown here is derived from an EMBL/GenBank/DDBJ whole genome shotgun (WGS) entry which is preliminary data.</text>
</comment>
<keyword evidence="2" id="KW-0813">Transport</keyword>
<protein>
    <submittedName>
        <fullName evidence="10">Branched-chain amino acid ABC transporter permease</fullName>
    </submittedName>
</protein>
<evidence type="ECO:0000256" key="3">
    <source>
        <dbReference type="ARBA" id="ARBA00022475"/>
    </source>
</evidence>
<gene>
    <name evidence="10" type="ORF">JL811_18085</name>
</gene>
<comment type="similarity">
    <text evidence="8">Belongs to the binding-protein-dependent transport system permease family. LivHM subfamily.</text>
</comment>
<proteinExistence type="inferred from homology"/>
<dbReference type="GO" id="GO:0006865">
    <property type="term" value="P:amino acid transport"/>
    <property type="evidence" value="ECO:0007669"/>
    <property type="project" value="UniProtKB-KW"/>
</dbReference>
<organism evidence="10 11">
    <name type="scientific">Szabonella alba</name>
    <dbReference type="NCBI Taxonomy" id="2804194"/>
    <lineage>
        <taxon>Bacteria</taxon>
        <taxon>Pseudomonadati</taxon>
        <taxon>Pseudomonadota</taxon>
        <taxon>Alphaproteobacteria</taxon>
        <taxon>Rhodobacterales</taxon>
        <taxon>Paracoccaceae</taxon>
        <taxon>Szabonella</taxon>
    </lineage>
</organism>
<evidence type="ECO:0000256" key="4">
    <source>
        <dbReference type="ARBA" id="ARBA00022692"/>
    </source>
</evidence>
<feature type="transmembrane region" description="Helical" evidence="9">
    <location>
        <begin position="232"/>
        <end position="254"/>
    </location>
</feature>
<keyword evidence="5" id="KW-0029">Amino-acid transport</keyword>
<dbReference type="InterPro" id="IPR052157">
    <property type="entry name" value="BCAA_transport_permease"/>
</dbReference>
<evidence type="ECO:0000256" key="5">
    <source>
        <dbReference type="ARBA" id="ARBA00022970"/>
    </source>
</evidence>
<evidence type="ECO:0000256" key="1">
    <source>
        <dbReference type="ARBA" id="ARBA00004651"/>
    </source>
</evidence>
<evidence type="ECO:0000256" key="9">
    <source>
        <dbReference type="SAM" id="Phobius"/>
    </source>
</evidence>
<feature type="transmembrane region" description="Helical" evidence="9">
    <location>
        <begin position="99"/>
        <end position="119"/>
    </location>
</feature>
<dbReference type="Pfam" id="PF02653">
    <property type="entry name" value="BPD_transp_2"/>
    <property type="match status" value="1"/>
</dbReference>
<evidence type="ECO:0000256" key="8">
    <source>
        <dbReference type="ARBA" id="ARBA00037998"/>
    </source>
</evidence>
<dbReference type="AlphaFoldDB" id="A0A8K0VCF2"/>
<reference evidence="10" key="1">
    <citation type="submission" date="2021-01" db="EMBL/GenBank/DDBJ databases">
        <title>Tabrizicola alba sp. nov. a motile alkaliphilic bacterium isolated from a soda lake.</title>
        <authorList>
            <person name="Szuroczki S."/>
            <person name="Abbaszade G."/>
            <person name="Schumann P."/>
            <person name="Toth E."/>
        </authorList>
    </citation>
    <scope>NUCLEOTIDE SEQUENCE</scope>
    <source>
        <strain evidence="10">DMG-N-6</strain>
    </source>
</reference>
<accession>A0A8K0VCF2</accession>
<name>A0A8K0VCF2_9RHOB</name>
<keyword evidence="3" id="KW-1003">Cell membrane</keyword>
<dbReference type="CDD" id="cd06582">
    <property type="entry name" value="TM_PBP1_LivH_like"/>
    <property type="match status" value="1"/>
</dbReference>
<dbReference type="GO" id="GO:0005886">
    <property type="term" value="C:plasma membrane"/>
    <property type="evidence" value="ECO:0007669"/>
    <property type="project" value="UniProtKB-SubCell"/>
</dbReference>
<feature type="transmembrane region" description="Helical" evidence="9">
    <location>
        <begin position="12"/>
        <end position="35"/>
    </location>
</feature>
<sequence length="294" mass="31407">MADILSMPLPVLMGQITLGLVTGSFYALLGLGLSIVFGLLHVINFAHGAFYMLGALAAWMLAQFLGISYWPALLLAPLLVGLMGVLLEKTMVKQLYGRDPLYSLLLTLGIAMMLEYGLLWKYGSAGMAFAPPPELTGALNLGFMILPVYRGWIVLCSVVICLAVWTLVHRTPLGRQMRAATEKPELTGLFGINVPQLRSMTFGLGAALAALAGVLAAPIYQVSPIMGQSLLIPVFAVIVIGGMGSVHGTVLAAYGIGLAEGITRIVFPEAAALAVYVVMVAVLLLRPDHRQRRF</sequence>
<keyword evidence="7 9" id="KW-0472">Membrane</keyword>
<evidence type="ECO:0000256" key="6">
    <source>
        <dbReference type="ARBA" id="ARBA00022989"/>
    </source>
</evidence>